<dbReference type="SUPFAM" id="SSF47384">
    <property type="entry name" value="Homodimeric domain of signal transducing histidine kinase"/>
    <property type="match status" value="1"/>
</dbReference>
<gene>
    <name evidence="5" type="ORF">K4H28_06855</name>
</gene>
<accession>A0ABX8ZCR5</accession>
<protein>
    <recommendedName>
        <fullName evidence="2">histidine kinase</fullName>
        <ecNumber evidence="2">2.7.13.3</ecNumber>
    </recommendedName>
</protein>
<dbReference type="Pfam" id="PF02518">
    <property type="entry name" value="HATPase_c"/>
    <property type="match status" value="1"/>
</dbReference>
<dbReference type="PRINTS" id="PR00344">
    <property type="entry name" value="BCTRLSENSOR"/>
</dbReference>
<dbReference type="Gene3D" id="3.30.565.10">
    <property type="entry name" value="Histidine kinase-like ATPase, C-terminal domain"/>
    <property type="match status" value="1"/>
</dbReference>
<dbReference type="PANTHER" id="PTHR43065">
    <property type="entry name" value="SENSOR HISTIDINE KINASE"/>
    <property type="match status" value="1"/>
</dbReference>
<dbReference type="EC" id="2.7.13.3" evidence="2"/>
<evidence type="ECO:0000313" key="6">
    <source>
        <dbReference type="Proteomes" id="UP000825679"/>
    </source>
</evidence>
<sequence>MDIAPISAQLQAAASLIHEQTHSRKADAYLLCEETLNLARELHDDAAFIAVAIDYALVIDQQGYPERSINILYEALQLAQSYHLFQEEGRLLIAIGRSVYTRAEYSLAIQAWAHALEVSELAHDHNTWVWAKFGVGQVYDAMEDHTTAIVVLTEAKKRADELGNKELLMHVIFNLGVNLYREQQYSSALVNYQIAQQYAVELKHDDEVGELYFRMAEVNLAEDRIDLAWQQLEQAEAICSRTHHIWALANINMTRAAIFEKQHNFVASHHEINIGIENAIKSGAKHVLMRLYLAQSELAEKEGNAKLCLSAYKKANSIHLEIYPSDKKQQIAALEEIAGIADSPGKLLLELANNPQLSNPHLDQLAQLICSKSIEILKVDQASYWTYSNNKFLNIYRHNSSRNNKCYEEITPSQYAIFSRTMLSGDLIIAHSVRHHQLTWPLYSDYFAAHDVFSALIIPIRAGSETRGFLCFEHRKHQHNWSSNEVQYANQLAIVAARGISNIDLSNFLTEIADLNAKLIQSNDALEQRVTERTQELASAMEQLIQSEKLASLGNLVAGFAHELNTPLGNTLTASSTLLEKNNELIEQVNLGKLKKSLLDQYLTESSMTAQLIERNARRASNLISNLKQVAVDTASSKVRNFNLHQIISETLTTLSPSLKHKNVTIENNTPSHLQLNSYPGSLEQIITNLINNAIIHAFNENENAQILISAEAIDSQNTRITVKDNGCGIGDSIKSKVFDPFFTTKFGQGGSGLGLYLAYSLATGTLGGQLQLESAEGCGSTFIITLPNQAPAEQNQINDLHRH</sequence>
<dbReference type="EMBL" id="CP081150">
    <property type="protein sequence ID" value="QZA79109.1"/>
    <property type="molecule type" value="Genomic_DNA"/>
</dbReference>
<dbReference type="SMART" id="SM00387">
    <property type="entry name" value="HATPase_c"/>
    <property type="match status" value="1"/>
</dbReference>
<dbReference type="InterPro" id="IPR003594">
    <property type="entry name" value="HATPase_dom"/>
</dbReference>
<dbReference type="SUPFAM" id="SSF55781">
    <property type="entry name" value="GAF domain-like"/>
    <property type="match status" value="1"/>
</dbReference>
<evidence type="ECO:0000256" key="2">
    <source>
        <dbReference type="ARBA" id="ARBA00012438"/>
    </source>
</evidence>
<evidence type="ECO:0000256" key="1">
    <source>
        <dbReference type="ARBA" id="ARBA00000085"/>
    </source>
</evidence>
<name>A0ABX8ZCR5_9NEIS</name>
<dbReference type="Proteomes" id="UP000825679">
    <property type="component" value="Chromosome"/>
</dbReference>
<dbReference type="CDD" id="cd00075">
    <property type="entry name" value="HATPase"/>
    <property type="match status" value="1"/>
</dbReference>
<dbReference type="PROSITE" id="PS50109">
    <property type="entry name" value="HIS_KIN"/>
    <property type="match status" value="1"/>
</dbReference>
<keyword evidence="6" id="KW-1185">Reference proteome</keyword>
<evidence type="ECO:0000259" key="4">
    <source>
        <dbReference type="PROSITE" id="PS50109"/>
    </source>
</evidence>
<dbReference type="InterPro" id="IPR003661">
    <property type="entry name" value="HisK_dim/P_dom"/>
</dbReference>
<dbReference type="InterPro" id="IPR011990">
    <property type="entry name" value="TPR-like_helical_dom_sf"/>
</dbReference>
<feature type="domain" description="Histidine kinase" evidence="4">
    <location>
        <begin position="559"/>
        <end position="791"/>
    </location>
</feature>
<keyword evidence="3" id="KW-0597">Phosphoprotein</keyword>
<keyword evidence="5" id="KW-0418">Kinase</keyword>
<dbReference type="RefSeq" id="WP_221007628.1">
    <property type="nucleotide sequence ID" value="NZ_CP081150.1"/>
</dbReference>
<comment type="catalytic activity">
    <reaction evidence="1">
        <text>ATP + protein L-histidine = ADP + protein N-phospho-L-histidine.</text>
        <dbReference type="EC" id="2.7.13.3"/>
    </reaction>
</comment>
<dbReference type="InterPro" id="IPR036890">
    <property type="entry name" value="HATPase_C_sf"/>
</dbReference>
<dbReference type="InterPro" id="IPR029016">
    <property type="entry name" value="GAF-like_dom_sf"/>
</dbReference>
<dbReference type="Gene3D" id="1.10.287.130">
    <property type="match status" value="1"/>
</dbReference>
<dbReference type="InterPro" id="IPR003018">
    <property type="entry name" value="GAF"/>
</dbReference>
<evidence type="ECO:0000256" key="3">
    <source>
        <dbReference type="ARBA" id="ARBA00022553"/>
    </source>
</evidence>
<dbReference type="InterPro" id="IPR005467">
    <property type="entry name" value="His_kinase_dom"/>
</dbReference>
<proteinExistence type="predicted"/>
<dbReference type="Pfam" id="PF01590">
    <property type="entry name" value="GAF"/>
    <property type="match status" value="1"/>
</dbReference>
<dbReference type="Gene3D" id="1.25.40.10">
    <property type="entry name" value="Tetratricopeptide repeat domain"/>
    <property type="match status" value="2"/>
</dbReference>
<dbReference type="GO" id="GO:0016301">
    <property type="term" value="F:kinase activity"/>
    <property type="evidence" value="ECO:0007669"/>
    <property type="project" value="UniProtKB-KW"/>
</dbReference>
<evidence type="ECO:0000313" key="5">
    <source>
        <dbReference type="EMBL" id="QZA79109.1"/>
    </source>
</evidence>
<dbReference type="SUPFAM" id="SSF55874">
    <property type="entry name" value="ATPase domain of HSP90 chaperone/DNA topoisomerase II/histidine kinase"/>
    <property type="match status" value="1"/>
</dbReference>
<reference evidence="5 6" key="1">
    <citation type="submission" date="2021-08" db="EMBL/GenBank/DDBJ databases">
        <title>complete genome sequencing of Deefgea sp. D25.</title>
        <authorList>
            <person name="Bae J.-W."/>
            <person name="Gim D.-H."/>
        </authorList>
    </citation>
    <scope>NUCLEOTIDE SEQUENCE [LARGE SCALE GENOMIC DNA]</scope>
    <source>
        <strain evidence="5 6">D25</strain>
    </source>
</reference>
<dbReference type="InterPro" id="IPR004358">
    <property type="entry name" value="Sig_transdc_His_kin-like_C"/>
</dbReference>
<organism evidence="5 6">
    <name type="scientific">Deefgea tanakiae</name>
    <dbReference type="NCBI Taxonomy" id="2865840"/>
    <lineage>
        <taxon>Bacteria</taxon>
        <taxon>Pseudomonadati</taxon>
        <taxon>Pseudomonadota</taxon>
        <taxon>Betaproteobacteria</taxon>
        <taxon>Neisseriales</taxon>
        <taxon>Chitinibacteraceae</taxon>
        <taxon>Deefgea</taxon>
    </lineage>
</organism>
<keyword evidence="5" id="KW-0808">Transferase</keyword>
<dbReference type="InterPro" id="IPR036097">
    <property type="entry name" value="HisK_dim/P_sf"/>
</dbReference>
<dbReference type="CDD" id="cd00082">
    <property type="entry name" value="HisKA"/>
    <property type="match status" value="1"/>
</dbReference>
<dbReference type="Gene3D" id="3.30.450.40">
    <property type="match status" value="1"/>
</dbReference>
<dbReference type="SUPFAM" id="SSF48452">
    <property type="entry name" value="TPR-like"/>
    <property type="match status" value="2"/>
</dbReference>